<proteinExistence type="inferred from homology"/>
<dbReference type="OrthoDB" id="2919105at2759"/>
<dbReference type="InterPro" id="IPR029035">
    <property type="entry name" value="DHS-like_NAD/FAD-binding_dom"/>
</dbReference>
<dbReference type="GO" id="GO:0016740">
    <property type="term" value="F:transferase activity"/>
    <property type="evidence" value="ECO:0007669"/>
    <property type="project" value="UniProtKB-KW"/>
</dbReference>
<comment type="similarity">
    <text evidence="1">Belongs to the sirtuin family. Class I subfamily.</text>
</comment>
<dbReference type="Pfam" id="PF02146">
    <property type="entry name" value="SIR2"/>
    <property type="match status" value="1"/>
</dbReference>
<feature type="compositionally biased region" description="Low complexity" evidence="5">
    <location>
        <begin position="11"/>
        <end position="41"/>
    </location>
</feature>
<dbReference type="Proteomes" id="UP000799440">
    <property type="component" value="Unassembled WGS sequence"/>
</dbReference>
<dbReference type="PANTHER" id="PTHR47651:SF17">
    <property type="entry name" value="DEACETYLASE SIRTUIN-TYPE DOMAIN-CONTAINING PROTEIN"/>
    <property type="match status" value="1"/>
</dbReference>
<evidence type="ECO:0000256" key="2">
    <source>
        <dbReference type="ARBA" id="ARBA00022679"/>
    </source>
</evidence>
<dbReference type="EMBL" id="MU006577">
    <property type="protein sequence ID" value="KAF2746474.1"/>
    <property type="molecule type" value="Genomic_DNA"/>
</dbReference>
<dbReference type="PANTHER" id="PTHR47651">
    <property type="entry name" value="NAD-DEPENDENT HISTONE DEACETYLASE HST4"/>
    <property type="match status" value="1"/>
</dbReference>
<dbReference type="Gene3D" id="3.40.50.1220">
    <property type="entry name" value="TPP-binding domain"/>
    <property type="match status" value="1"/>
</dbReference>
<dbReference type="GO" id="GO:0070403">
    <property type="term" value="F:NAD+ binding"/>
    <property type="evidence" value="ECO:0007669"/>
    <property type="project" value="InterPro"/>
</dbReference>
<evidence type="ECO:0000256" key="1">
    <source>
        <dbReference type="ARBA" id="ARBA00006924"/>
    </source>
</evidence>
<dbReference type="GO" id="GO:0046872">
    <property type="term" value="F:metal ion binding"/>
    <property type="evidence" value="ECO:0007669"/>
    <property type="project" value="UniProtKB-KW"/>
</dbReference>
<evidence type="ECO:0000256" key="4">
    <source>
        <dbReference type="PROSITE-ProRule" id="PRU00236"/>
    </source>
</evidence>
<feature type="compositionally biased region" description="Basic and acidic residues" evidence="5">
    <location>
        <begin position="540"/>
        <end position="551"/>
    </location>
</feature>
<dbReference type="Gene3D" id="3.30.1600.10">
    <property type="entry name" value="SIR2/SIRT2 'Small Domain"/>
    <property type="match status" value="1"/>
</dbReference>
<feature type="compositionally biased region" description="Basic residues" evidence="5">
    <location>
        <begin position="1"/>
        <end position="10"/>
    </location>
</feature>
<dbReference type="InterPro" id="IPR026591">
    <property type="entry name" value="Sirtuin_cat_small_dom_sf"/>
</dbReference>
<name>A0A6A6V9S2_9PLEO</name>
<gene>
    <name evidence="7" type="ORF">M011DRAFT_478088</name>
</gene>
<keyword evidence="2" id="KW-0808">Transferase</keyword>
<feature type="binding site" evidence="4">
    <location>
        <position position="284"/>
    </location>
    <ligand>
        <name>Zn(2+)</name>
        <dbReference type="ChEBI" id="CHEBI:29105"/>
    </ligand>
</feature>
<feature type="region of interest" description="Disordered" evidence="5">
    <location>
        <begin position="1"/>
        <end position="110"/>
    </location>
</feature>
<feature type="compositionally biased region" description="Basic and acidic residues" evidence="5">
    <location>
        <begin position="93"/>
        <end position="103"/>
    </location>
</feature>
<reference evidence="7" key="1">
    <citation type="journal article" date="2020" name="Stud. Mycol.">
        <title>101 Dothideomycetes genomes: a test case for predicting lifestyles and emergence of pathogens.</title>
        <authorList>
            <person name="Haridas S."/>
            <person name="Albert R."/>
            <person name="Binder M."/>
            <person name="Bloem J."/>
            <person name="Labutti K."/>
            <person name="Salamov A."/>
            <person name="Andreopoulos B."/>
            <person name="Baker S."/>
            <person name="Barry K."/>
            <person name="Bills G."/>
            <person name="Bluhm B."/>
            <person name="Cannon C."/>
            <person name="Castanera R."/>
            <person name="Culley D."/>
            <person name="Daum C."/>
            <person name="Ezra D."/>
            <person name="Gonzalez J."/>
            <person name="Henrissat B."/>
            <person name="Kuo A."/>
            <person name="Liang C."/>
            <person name="Lipzen A."/>
            <person name="Lutzoni F."/>
            <person name="Magnuson J."/>
            <person name="Mondo S."/>
            <person name="Nolan M."/>
            <person name="Ohm R."/>
            <person name="Pangilinan J."/>
            <person name="Park H.-J."/>
            <person name="Ramirez L."/>
            <person name="Alfaro M."/>
            <person name="Sun H."/>
            <person name="Tritt A."/>
            <person name="Yoshinaga Y."/>
            <person name="Zwiers L.-H."/>
            <person name="Turgeon B."/>
            <person name="Goodwin S."/>
            <person name="Spatafora J."/>
            <person name="Crous P."/>
            <person name="Grigoriev I."/>
        </authorList>
    </citation>
    <scope>NUCLEOTIDE SEQUENCE</scope>
    <source>
        <strain evidence="7">CBS 119925</strain>
    </source>
</reference>
<feature type="domain" description="Deacetylase sirtuin-type" evidence="6">
    <location>
        <begin position="107"/>
        <end position="416"/>
    </location>
</feature>
<evidence type="ECO:0000256" key="5">
    <source>
        <dbReference type="SAM" id="MobiDB-lite"/>
    </source>
</evidence>
<dbReference type="InterPro" id="IPR003000">
    <property type="entry name" value="Sirtuin"/>
</dbReference>
<feature type="compositionally biased region" description="Low complexity" evidence="5">
    <location>
        <begin position="59"/>
        <end position="71"/>
    </location>
</feature>
<protein>
    <submittedName>
        <fullName evidence="7">DHS-like NAD/FAD-binding domain-containing protein</fullName>
    </submittedName>
</protein>
<keyword evidence="4" id="KW-0479">Metal-binding</keyword>
<dbReference type="PROSITE" id="PS50305">
    <property type="entry name" value="SIRTUIN"/>
    <property type="match status" value="1"/>
</dbReference>
<organism evidence="7 8">
    <name type="scientific">Sporormia fimetaria CBS 119925</name>
    <dbReference type="NCBI Taxonomy" id="1340428"/>
    <lineage>
        <taxon>Eukaryota</taxon>
        <taxon>Fungi</taxon>
        <taxon>Dikarya</taxon>
        <taxon>Ascomycota</taxon>
        <taxon>Pezizomycotina</taxon>
        <taxon>Dothideomycetes</taxon>
        <taxon>Pleosporomycetidae</taxon>
        <taxon>Pleosporales</taxon>
        <taxon>Sporormiaceae</taxon>
        <taxon>Sporormia</taxon>
    </lineage>
</organism>
<evidence type="ECO:0000256" key="3">
    <source>
        <dbReference type="ARBA" id="ARBA00023027"/>
    </source>
</evidence>
<sequence length="666" mass="72620">MDLRLLRRSSAKSTLDLSSSDLSSPPSSSASDSGLSSLGSTPSPPSSPTFTRRPITYISPSSSRPSSGKSTPLEKMTPPTSDNDGPAPKRRKLSDPDERKTARLDLTSDNVEEHPQLRRVLHALQKKKKIVVIVGAGISTQAGIPDFRSAGGLFNSLRKEHKLKSSGKDLFDASVYQHSSSTSSFHDMLRELSQKSKDAQATAFHHLLATLAAEGRLLRLYSQNIDGIDTSLEPLKTVVPLPKKGPWPKTVQLHGAINQMTCSKCSAVSEFDPELFHGPEAPECPNCVLNDQVRQVAEKRSHGIGRLRPRMVLYNEHNPDDEAIGSCTKRDLFSRPDAVIVAGTTLKVPGVRRIVREMCAAVRSRKDGITIWINNDPEPTCKELQDCWDVVIKGPCDELARHAAMPRWDDPITYKEVTGDDMAKSQPRPLVLVPSLTPKKTQHTLQVQMPTPGASPRIGPQQNASKDGTPTKGRKRKSNAQAAPAEKKPKVPAKPRKSKAKDNVSEMQKMTSHFSISKSKTATVTTGKKGNGINPGIAHENAKPGHRETPKATRGQECLPMLPKLEDFTHMPPSTPRRSSRGSYRSSWKPSAMAALSVFDARINGLAPSPDVEPFTSAPSSPQTDRYFTPKQEFETAAKRPWSSGSQTIGGVAVPHGLAHVFHTDD</sequence>
<evidence type="ECO:0000259" key="6">
    <source>
        <dbReference type="PROSITE" id="PS50305"/>
    </source>
</evidence>
<keyword evidence="4" id="KW-0862">Zinc</keyword>
<dbReference type="InterPro" id="IPR026590">
    <property type="entry name" value="Ssirtuin_cat_dom"/>
</dbReference>
<feature type="binding site" evidence="4">
    <location>
        <position position="265"/>
    </location>
    <ligand>
        <name>Zn(2+)</name>
        <dbReference type="ChEBI" id="CHEBI:29105"/>
    </ligand>
</feature>
<evidence type="ECO:0000313" key="7">
    <source>
        <dbReference type="EMBL" id="KAF2746474.1"/>
    </source>
</evidence>
<evidence type="ECO:0000313" key="8">
    <source>
        <dbReference type="Proteomes" id="UP000799440"/>
    </source>
</evidence>
<accession>A0A6A6V9S2</accession>
<feature type="active site" description="Proton acceptor" evidence="4">
    <location>
        <position position="254"/>
    </location>
</feature>
<keyword evidence="3" id="KW-0520">NAD</keyword>
<feature type="region of interest" description="Disordered" evidence="5">
    <location>
        <begin position="420"/>
        <end position="586"/>
    </location>
</feature>
<feature type="compositionally biased region" description="Polar residues" evidence="5">
    <location>
        <begin position="505"/>
        <end position="528"/>
    </location>
</feature>
<dbReference type="AlphaFoldDB" id="A0A6A6V9S2"/>
<keyword evidence="8" id="KW-1185">Reference proteome</keyword>
<feature type="binding site" evidence="4">
    <location>
        <position position="262"/>
    </location>
    <ligand>
        <name>Zn(2+)</name>
        <dbReference type="ChEBI" id="CHEBI:29105"/>
    </ligand>
</feature>
<feature type="compositionally biased region" description="Basic residues" evidence="5">
    <location>
        <begin position="490"/>
        <end position="499"/>
    </location>
</feature>
<dbReference type="SUPFAM" id="SSF52467">
    <property type="entry name" value="DHS-like NAD/FAD-binding domain"/>
    <property type="match status" value="1"/>
</dbReference>
<feature type="binding site" evidence="4">
    <location>
        <position position="287"/>
    </location>
    <ligand>
        <name>Zn(2+)</name>
        <dbReference type="ChEBI" id="CHEBI:29105"/>
    </ligand>
</feature>